<dbReference type="PANTHER" id="PTHR46230:SF7">
    <property type="entry name" value="BOLA-LIKE PROTEIN 1"/>
    <property type="match status" value="1"/>
</dbReference>
<comment type="similarity">
    <text evidence="1">Belongs to the BolA/IbaG family.</text>
</comment>
<dbReference type="PANTHER" id="PTHR46230">
    <property type="match status" value="1"/>
</dbReference>
<dbReference type="EMBL" id="KZ819667">
    <property type="protein sequence ID" value="PWN27674.1"/>
    <property type="molecule type" value="Genomic_DNA"/>
</dbReference>
<dbReference type="InterPro" id="IPR002634">
    <property type="entry name" value="BolA"/>
</dbReference>
<dbReference type="GeneID" id="37025492"/>
<dbReference type="STRING" id="1569628.A0A316URR6"/>
<dbReference type="Pfam" id="PF01722">
    <property type="entry name" value="BolA"/>
    <property type="match status" value="1"/>
</dbReference>
<dbReference type="GO" id="GO:0044572">
    <property type="term" value="P:[4Fe-4S] cluster assembly"/>
    <property type="evidence" value="ECO:0007669"/>
    <property type="project" value="TreeGrafter"/>
</dbReference>
<dbReference type="RefSeq" id="XP_025362286.1">
    <property type="nucleotide sequence ID" value="XM_025503669.1"/>
</dbReference>
<dbReference type="GO" id="GO:0005759">
    <property type="term" value="C:mitochondrial matrix"/>
    <property type="evidence" value="ECO:0007669"/>
    <property type="project" value="TreeGrafter"/>
</dbReference>
<dbReference type="AlphaFoldDB" id="A0A316URR6"/>
<dbReference type="Proteomes" id="UP000245884">
    <property type="component" value="Unassembled WGS sequence"/>
</dbReference>
<evidence type="ECO:0000256" key="1">
    <source>
        <dbReference type="RuleBase" id="RU003860"/>
    </source>
</evidence>
<name>A0A316URR6_9BASI</name>
<reference evidence="2 3" key="1">
    <citation type="journal article" date="2018" name="Mol. Biol. Evol.">
        <title>Broad Genomic Sampling Reveals a Smut Pathogenic Ancestry of the Fungal Clade Ustilaginomycotina.</title>
        <authorList>
            <person name="Kijpornyongpan T."/>
            <person name="Mondo S.J."/>
            <person name="Barry K."/>
            <person name="Sandor L."/>
            <person name="Lee J."/>
            <person name="Lipzen A."/>
            <person name="Pangilinan J."/>
            <person name="LaButti K."/>
            <person name="Hainaut M."/>
            <person name="Henrissat B."/>
            <person name="Grigoriev I.V."/>
            <person name="Spatafora J.W."/>
            <person name="Aime M.C."/>
        </authorList>
    </citation>
    <scope>NUCLEOTIDE SEQUENCE [LARGE SCALE GENOMIC DNA]</scope>
    <source>
        <strain evidence="2 3">MCA 5214</strain>
    </source>
</reference>
<dbReference type="InterPro" id="IPR036065">
    <property type="entry name" value="BolA-like_sf"/>
</dbReference>
<dbReference type="Gene3D" id="3.30.300.90">
    <property type="entry name" value="BolA-like"/>
    <property type="match status" value="1"/>
</dbReference>
<proteinExistence type="inferred from homology"/>
<protein>
    <submittedName>
        <fullName evidence="2">Bola-domain-containing protein</fullName>
    </submittedName>
</protein>
<evidence type="ECO:0000313" key="3">
    <source>
        <dbReference type="Proteomes" id="UP000245884"/>
    </source>
</evidence>
<organism evidence="2 3">
    <name type="scientific">Jaminaea rosea</name>
    <dbReference type="NCBI Taxonomy" id="1569628"/>
    <lineage>
        <taxon>Eukaryota</taxon>
        <taxon>Fungi</taxon>
        <taxon>Dikarya</taxon>
        <taxon>Basidiomycota</taxon>
        <taxon>Ustilaginomycotina</taxon>
        <taxon>Exobasidiomycetes</taxon>
        <taxon>Microstromatales</taxon>
        <taxon>Microstromatales incertae sedis</taxon>
        <taxon>Jaminaea</taxon>
    </lineage>
</organism>
<evidence type="ECO:0000313" key="2">
    <source>
        <dbReference type="EMBL" id="PWN27674.1"/>
    </source>
</evidence>
<gene>
    <name evidence="2" type="ORF">BDZ90DRAFT_169209</name>
</gene>
<dbReference type="OrthoDB" id="411584at2759"/>
<keyword evidence="3" id="KW-1185">Reference proteome</keyword>
<sequence length="132" mass="14284">MLPRLRASLRPVSTSSPSLALRSMATAGKGGIEASMRAKLQEALKPATLNIRNDSAKHAHHAAMAAQGGGNGETHFFVEIVSEAFEGKTQIARHRSINSLLSREFDEGLHALSLRTKTPAEVQKEQERMRGA</sequence>
<accession>A0A316URR6</accession>
<dbReference type="SUPFAM" id="SSF82657">
    <property type="entry name" value="BolA-like"/>
    <property type="match status" value="1"/>
</dbReference>